<dbReference type="AlphaFoldDB" id="A0A5M3XGD3"/>
<feature type="domain" description="Cupin type-2" evidence="1">
    <location>
        <begin position="183"/>
        <end position="246"/>
    </location>
</feature>
<proteinExistence type="predicted"/>
<dbReference type="InterPro" id="IPR013096">
    <property type="entry name" value="Cupin_2"/>
</dbReference>
<gene>
    <name evidence="2" type="ORF">Aple_020950</name>
</gene>
<dbReference type="InterPro" id="IPR011051">
    <property type="entry name" value="RmlC_Cupin_sf"/>
</dbReference>
<accession>A0A5M3XGD3</accession>
<reference evidence="2 3" key="1">
    <citation type="submission" date="2019-10" db="EMBL/GenBank/DDBJ databases">
        <title>Whole genome shotgun sequence of Acrocarpospora pleiomorpha NBRC 16267.</title>
        <authorList>
            <person name="Ichikawa N."/>
            <person name="Kimura A."/>
            <person name="Kitahashi Y."/>
            <person name="Komaki H."/>
            <person name="Oguchi A."/>
        </authorList>
    </citation>
    <scope>NUCLEOTIDE SEQUENCE [LARGE SCALE GENOMIC DNA]</scope>
    <source>
        <strain evidence="2 3">NBRC 16267</strain>
    </source>
</reference>
<dbReference type="Pfam" id="PF07883">
    <property type="entry name" value="Cupin_2"/>
    <property type="match status" value="1"/>
</dbReference>
<organism evidence="2 3">
    <name type="scientific">Acrocarpospora pleiomorpha</name>
    <dbReference type="NCBI Taxonomy" id="90975"/>
    <lineage>
        <taxon>Bacteria</taxon>
        <taxon>Bacillati</taxon>
        <taxon>Actinomycetota</taxon>
        <taxon>Actinomycetes</taxon>
        <taxon>Streptosporangiales</taxon>
        <taxon>Streptosporangiaceae</taxon>
        <taxon>Acrocarpospora</taxon>
    </lineage>
</organism>
<evidence type="ECO:0000259" key="1">
    <source>
        <dbReference type="Pfam" id="PF07883"/>
    </source>
</evidence>
<evidence type="ECO:0000313" key="2">
    <source>
        <dbReference type="EMBL" id="GES19199.1"/>
    </source>
</evidence>
<dbReference type="InterPro" id="IPR014710">
    <property type="entry name" value="RmlC-like_jellyroll"/>
</dbReference>
<dbReference type="EMBL" id="BLAF01000010">
    <property type="protein sequence ID" value="GES19199.1"/>
    <property type="molecule type" value="Genomic_DNA"/>
</dbReference>
<comment type="caution">
    <text evidence="2">The sequence shown here is derived from an EMBL/GenBank/DDBJ whole genome shotgun (WGS) entry which is preliminary data.</text>
</comment>
<dbReference type="Proteomes" id="UP000377595">
    <property type="component" value="Unassembled WGS sequence"/>
</dbReference>
<keyword evidence="3" id="KW-1185">Reference proteome</keyword>
<dbReference type="SUPFAM" id="SSF51182">
    <property type="entry name" value="RmlC-like cupins"/>
    <property type="match status" value="2"/>
</dbReference>
<dbReference type="Gene3D" id="2.60.120.10">
    <property type="entry name" value="Jelly Rolls"/>
    <property type="match status" value="2"/>
</dbReference>
<name>A0A5M3XGD3_9ACTN</name>
<evidence type="ECO:0000313" key="3">
    <source>
        <dbReference type="Proteomes" id="UP000377595"/>
    </source>
</evidence>
<protein>
    <recommendedName>
        <fullName evidence="1">Cupin type-2 domain-containing protein</fullName>
    </recommendedName>
</protein>
<sequence>MQLNAMVLGVTENHQTSPGMRVVSPEQWGPDLGLAAGGTWREIIGPRVGASCRSLYAIDLGPGAATRPLAHAGEAVYYVAGGAVTVTEHLAGGGAAGHELGEGAMAHIRPGSVYTFAAEAGARLVGGPSPVDPALGTAAEPAAEPGVTTYHRDRPGLLVPFISADARLVVWLGAGAVTANMNYVVLEPGERNREHVHAESEDTIHILAGHGTAENVTTGEKLLFGPGDTIHIEIGFWHAVAADRGERVVSVGGPCPADTDMLRAAGVDVDALPLTRTA</sequence>